<keyword evidence="2" id="KW-1185">Reference proteome</keyword>
<name>A0ACB6SI15_9PLEO</name>
<comment type="caution">
    <text evidence="1">The sequence shown here is derived from an EMBL/GenBank/DDBJ whole genome shotgun (WGS) entry which is preliminary data.</text>
</comment>
<dbReference type="EMBL" id="MU006702">
    <property type="protein sequence ID" value="KAF2632993.1"/>
    <property type="molecule type" value="Genomic_DNA"/>
</dbReference>
<gene>
    <name evidence="1" type="ORF">BU25DRAFT_406266</name>
</gene>
<reference evidence="1" key="1">
    <citation type="journal article" date="2020" name="Stud. Mycol.">
        <title>101 Dothideomycetes genomes: a test case for predicting lifestyles and emergence of pathogens.</title>
        <authorList>
            <person name="Haridas S."/>
            <person name="Albert R."/>
            <person name="Binder M."/>
            <person name="Bloem J."/>
            <person name="Labutti K."/>
            <person name="Salamov A."/>
            <person name="Andreopoulos B."/>
            <person name="Baker S."/>
            <person name="Barry K."/>
            <person name="Bills G."/>
            <person name="Bluhm B."/>
            <person name="Cannon C."/>
            <person name="Castanera R."/>
            <person name="Culley D."/>
            <person name="Daum C."/>
            <person name="Ezra D."/>
            <person name="Gonzalez J."/>
            <person name="Henrissat B."/>
            <person name="Kuo A."/>
            <person name="Liang C."/>
            <person name="Lipzen A."/>
            <person name="Lutzoni F."/>
            <person name="Magnuson J."/>
            <person name="Mondo S."/>
            <person name="Nolan M."/>
            <person name="Ohm R."/>
            <person name="Pangilinan J."/>
            <person name="Park H.-J."/>
            <person name="Ramirez L."/>
            <person name="Alfaro M."/>
            <person name="Sun H."/>
            <person name="Tritt A."/>
            <person name="Yoshinaga Y."/>
            <person name="Zwiers L.-H."/>
            <person name="Turgeon B."/>
            <person name="Goodwin S."/>
            <person name="Spatafora J."/>
            <person name="Crous P."/>
            <person name="Grigoriev I."/>
        </authorList>
    </citation>
    <scope>NUCLEOTIDE SEQUENCE</scope>
    <source>
        <strain evidence="1">CBS 525.71</strain>
    </source>
</reference>
<dbReference type="Proteomes" id="UP000799754">
    <property type="component" value="Unassembled WGS sequence"/>
</dbReference>
<proteinExistence type="predicted"/>
<sequence>MLSSSRAYDSVWNAIFKDEDWLKSDSAKDTDIVLIGADLDILSGSTTNGARPHLMLAAFDRHGDLQYEDDLLRSSLRGSSLGLEEHQLEYQLEQLTLAVSRLDVPEVLGQDFCYLFSRREQGIQTKYCYWRDPEKKIRNLCPQDIRGIDGPITQIQNLWPIFLLNLNLLAATLCSLYSDVSGDRAFRLVARRLLMLC</sequence>
<protein>
    <submittedName>
        <fullName evidence="1">Uncharacterized protein</fullName>
    </submittedName>
</protein>
<evidence type="ECO:0000313" key="1">
    <source>
        <dbReference type="EMBL" id="KAF2632993.1"/>
    </source>
</evidence>
<accession>A0ACB6SI15</accession>
<organism evidence="1 2">
    <name type="scientific">Macroventuria anomochaeta</name>
    <dbReference type="NCBI Taxonomy" id="301207"/>
    <lineage>
        <taxon>Eukaryota</taxon>
        <taxon>Fungi</taxon>
        <taxon>Dikarya</taxon>
        <taxon>Ascomycota</taxon>
        <taxon>Pezizomycotina</taxon>
        <taxon>Dothideomycetes</taxon>
        <taxon>Pleosporomycetidae</taxon>
        <taxon>Pleosporales</taxon>
        <taxon>Pleosporineae</taxon>
        <taxon>Didymellaceae</taxon>
        <taxon>Macroventuria</taxon>
    </lineage>
</organism>
<evidence type="ECO:0000313" key="2">
    <source>
        <dbReference type="Proteomes" id="UP000799754"/>
    </source>
</evidence>